<dbReference type="InterPro" id="IPR006935">
    <property type="entry name" value="Helicase/UvrB_N"/>
</dbReference>
<keyword evidence="3" id="KW-0547">Nucleotide-binding</keyword>
<evidence type="ECO:0000259" key="2">
    <source>
        <dbReference type="PROSITE" id="PS51192"/>
    </source>
</evidence>
<evidence type="ECO:0000256" key="1">
    <source>
        <dbReference type="ARBA" id="ARBA00022801"/>
    </source>
</evidence>
<dbReference type="GO" id="GO:0003677">
    <property type="term" value="F:DNA binding"/>
    <property type="evidence" value="ECO:0007669"/>
    <property type="project" value="InterPro"/>
</dbReference>
<proteinExistence type="predicted"/>
<dbReference type="GO" id="GO:0016787">
    <property type="term" value="F:hydrolase activity"/>
    <property type="evidence" value="ECO:0007669"/>
    <property type="project" value="UniProtKB-KW"/>
</dbReference>
<dbReference type="SMART" id="SM00487">
    <property type="entry name" value="DEXDc"/>
    <property type="match status" value="1"/>
</dbReference>
<dbReference type="Pfam" id="PF04851">
    <property type="entry name" value="ResIII"/>
    <property type="match status" value="1"/>
</dbReference>
<dbReference type="Gene3D" id="3.40.50.300">
    <property type="entry name" value="P-loop containing nucleotide triphosphate hydrolases"/>
    <property type="match status" value="1"/>
</dbReference>
<dbReference type="SUPFAM" id="SSF52540">
    <property type="entry name" value="P-loop containing nucleoside triphosphate hydrolases"/>
    <property type="match status" value="2"/>
</dbReference>
<keyword evidence="3" id="KW-0067">ATP-binding</keyword>
<accession>A0A1V0SH53</accession>
<protein>
    <submittedName>
        <fullName evidence="3">DEAD/SNF2-like helicase</fullName>
    </submittedName>
</protein>
<organism evidence="3">
    <name type="scientific">Hokovirus HKV1</name>
    <dbReference type="NCBI Taxonomy" id="1977638"/>
    <lineage>
        <taxon>Viruses</taxon>
        <taxon>Varidnaviria</taxon>
        <taxon>Bamfordvirae</taxon>
        <taxon>Nucleocytoviricota</taxon>
        <taxon>Megaviricetes</taxon>
        <taxon>Imitervirales</taxon>
        <taxon>Mimiviridae</taxon>
        <taxon>Klosneuvirinae</taxon>
        <taxon>Hokovirus</taxon>
    </lineage>
</organism>
<reference evidence="3" key="1">
    <citation type="journal article" date="2017" name="Science">
        <title>Giant viruses with an expanded complement of translation system components.</title>
        <authorList>
            <person name="Schulz F."/>
            <person name="Yutin N."/>
            <person name="Ivanova N.N."/>
            <person name="Ortega D.R."/>
            <person name="Lee T.K."/>
            <person name="Vierheilig J."/>
            <person name="Daims H."/>
            <person name="Horn M."/>
            <person name="Wagner M."/>
            <person name="Jensen G.J."/>
            <person name="Kyrpides N.C."/>
            <person name="Koonin E.V."/>
            <person name="Woyke T."/>
        </authorList>
    </citation>
    <scope>NUCLEOTIDE SEQUENCE</scope>
    <source>
        <strain evidence="3">HKV1</strain>
    </source>
</reference>
<keyword evidence="1" id="KW-0378">Hydrolase</keyword>
<dbReference type="EMBL" id="KY684105">
    <property type="protein sequence ID" value="ARF10968.1"/>
    <property type="molecule type" value="Genomic_DNA"/>
</dbReference>
<keyword evidence="3" id="KW-0347">Helicase</keyword>
<dbReference type="GO" id="GO:0004386">
    <property type="term" value="F:helicase activity"/>
    <property type="evidence" value="ECO:0007669"/>
    <property type="project" value="UniProtKB-KW"/>
</dbReference>
<feature type="domain" description="Helicase ATP-binding" evidence="2">
    <location>
        <begin position="965"/>
        <end position="1130"/>
    </location>
</feature>
<sequence length="1335" mass="155326">MSNANLIKQIQLHTKESYKARLYDNKPIKTIANYGLKNGQIAIKREESEYSGLGIKATVDILPLLTDRRIIKALNKIDTSLESVVSILNLSQSVIKYGTNIIYFVIKKWLQNCTNIDEKHYKHFECSEVDDKNLIDYILLTCSDPINASFIIHSVGCNNNIPIVPEEWIGRSFINAKILHSEMDNLEWRIGKPPVSYCCTYNLNIIQNKYINFNDITNNYDYILLCDNVCDIIATNATNSTNATNATTNFNKNKYKNYSFLNFESDNTNILLVINPKSFPKFVKSDYDDIYNNFNNGKNNTFKILFNKVSFLSSCLQKCIRRGPDNSLLLSDCIKKMHTLPPYNLPEQQYMQVSSAKQIAWRLFISIIEDAMPFNTQSKKLCSMFDLFCYSLLMYLDSTLQYDNIILNKLINTALYVQQNKEIFNWRLGKEIEPDYAIDKNDLIISSFKLALKTIPMMKGDKTMIKKSIDYVITKKIQFNELKFLKLKPINTEKTLETLIVSNDMHCSPNLLLYVQASLNNIPNEEYSTMNISKDIWNTQSSYNYRLNNQVNIKNNIIQYCQKNMFKIYKFNDPEINFEKLNTQYIFEDIKNISRLAFLLIFGQNLSFNNIVISFNEKGFNFKKRYNTNFEPDSKYQKYCEQLLQEYQTPHSINLYQLPSSYKWKFESPVKIKIIKNNDKFIFCVNDIQTDIFNGTPFIEKCNNIDIYRPDNILSSLIKDALYLTNNYYHKGFKLLNKLKYYGKYYYNLNTKYTFDWKQYAFKIPKKIWQNIYIRLISNENTITIYQVTRSGKKLNAACDYIYEGPIMRILLLFTILYSQVIQIKNENMMTFNLNKNVPEYMILLNDIDKLLNQVVSSEVVSSEVVSSEVVSSEVVSSEVVSSEAVSSKVVSEVKDETKKCQGIVLTKTKKTRTQKIKLGINNTDVINNKTVINNKNLNDNQNVVINIKTPLWQHQILTSNSMANGLINGKKGFGDAASVGSGKTLTSLNTFKLLVENNIKNNITNYKGCLVLVPNMRLIDTWITEINNHTENIKIIQQYSNGSWSNDIITENTIAITTLGRIRDTPIFNLWTLVIIDECLSVQNSSSLQTESAYRQILLSKYGVIMMSATFFRTRFDKLYYMLKMFRSGYPETKLFLNTIINEHVFCHIKQSRNWITNINEFNLDYVNRQKYNKIKNSNLPVDKKYNALLRVVNMDFDFCESVQTIINKVNRRCLIYAKSKAEADKISAYCKNTSKYPEKNTNVVITYQEGTYGLNDLIDYDTIITRMNHLDIIIQQKGRLDRPGQKNDNLYLEYVMVKNTIDEAWKIRSDITNNFYNNYIVPLNEFYKLAIEK</sequence>
<dbReference type="PROSITE" id="PS51192">
    <property type="entry name" value="HELICASE_ATP_BIND_1"/>
    <property type="match status" value="1"/>
</dbReference>
<evidence type="ECO:0000313" key="3">
    <source>
        <dbReference type="EMBL" id="ARF10968.1"/>
    </source>
</evidence>
<dbReference type="InterPro" id="IPR027417">
    <property type="entry name" value="P-loop_NTPase"/>
</dbReference>
<name>A0A1V0SH53_9VIRU</name>
<dbReference type="InterPro" id="IPR014001">
    <property type="entry name" value="Helicase_ATP-bd"/>
</dbReference>
<gene>
    <name evidence="3" type="ORF">Hokovirus_3_241</name>
</gene>
<dbReference type="GO" id="GO:0005524">
    <property type="term" value="F:ATP binding"/>
    <property type="evidence" value="ECO:0007669"/>
    <property type="project" value="InterPro"/>
</dbReference>